<dbReference type="Proteomes" id="UP000286208">
    <property type="component" value="Unassembled WGS sequence"/>
</dbReference>
<organism evidence="7 8">
    <name type="scientific">Prescottella agglutinans</name>
    <dbReference type="NCBI Taxonomy" id="1644129"/>
    <lineage>
        <taxon>Bacteria</taxon>
        <taxon>Bacillati</taxon>
        <taxon>Actinomycetota</taxon>
        <taxon>Actinomycetes</taxon>
        <taxon>Mycobacteriales</taxon>
        <taxon>Nocardiaceae</taxon>
        <taxon>Prescottella</taxon>
    </lineage>
</organism>
<dbReference type="PANTHER" id="PTHR45766:SF6">
    <property type="entry name" value="SWI_SNF-RELATED MATRIX-ASSOCIATED ACTIN-DEPENDENT REGULATOR OF CHROMATIN SUBFAMILY A-LIKE PROTEIN 1"/>
    <property type="match status" value="1"/>
</dbReference>
<sequence length="932" mass="103330">MADIAAGERVVVRDEEWLVRSVRTTERDGTRVEVTGIGELVRDQDAVFFDSLDTIDRLDPRDGKLVLDDSAGFRRSRLWLESVRRSSPVPAAETRIAVGHRGLLDRMDYQLRPAAQALQNLRPRILIGDAVGLGKTLEIGILLSELIRRGRGERILVVTPRAVLEQFQHELWTRFAIPLVRLDSGGIQKVKQTLPSSRNPFSYYKRVIVSIDTLKNPAKYKHHLKNHKWDAVVIDECHNLINRGTQNNELAKLLAAQTDALILASATPHNGKPESFAELVNLLDPTAIADRTEYTAKDIEHLYVRRHRNSPDVKLDVAHKWKQRRTPKVVEVVPNAAEIAVLRELEDTWLHPDGDSVVTGQGRQLFPWTLFKAFLSSPKALRASVERRLKTLDSTTSAEARALLRLDELAEEADAKTPSKLVKLIDHLAEAGVGKGSPTRAVVFSERIDTLTWLEAEVAKRLKLPVKAVQVLHAGLPDEKVQAVVESFGQASSDIRILLASDMASEGLNLHKECHQLVHYDLPWSFIRIQQRNGRIDRYGQMHEPQIAALALASDADDVPSDLRVVTKLLQKEYEANQALGDAGVLLDVHDAEIEEKTVMQAIRDGKDLDEVVPEATPAALKNPFANLMATGGGHEGDPTPEEVPRRSLFKDDDNYLADALKDVEAEAGGHALDVTRDEDKDMIAFNPPADLVPRFRDLPSEYLDEQKIADRLRLSGSNEFSEDRLDRARKSTDSAWPDVHFLAPIHPVLDWAADRSISRFGRNEIPVLSGNVSEPVFLTQAVWSNSLGQPAIAHWGAVRGLPDHPEVGDFDETLDQAGIREGAENAGFADVDLDALQYRVGAAVGAATEHIRDRRDDFEADLLRRIDDYRSGLKGWEQTALGIVTDSGRRTGSRLDIEATVDRSTALIDALAASGDPFVRVVAVIVPKAGS</sequence>
<dbReference type="SUPFAM" id="SSF52540">
    <property type="entry name" value="P-loop containing nucleoside triphosphate hydrolases"/>
    <property type="match status" value="2"/>
</dbReference>
<dbReference type="CDD" id="cd18011">
    <property type="entry name" value="DEXDc_RapA"/>
    <property type="match status" value="1"/>
</dbReference>
<name>A0A3S3AMF0_9NOCA</name>
<reference evidence="7 8" key="1">
    <citation type="submission" date="2018-11" db="EMBL/GenBank/DDBJ databases">
        <title>Rhodococcus spongicola sp. nov. and Rhodococcus xishaensis sp. nov. from marine sponges.</title>
        <authorList>
            <person name="Li L."/>
            <person name="Lin H.W."/>
        </authorList>
    </citation>
    <scope>NUCLEOTIDE SEQUENCE [LARGE SCALE GENOMIC DNA]</scope>
    <source>
        <strain evidence="7 8">CCTCC AB2014297</strain>
    </source>
</reference>
<keyword evidence="2" id="KW-0378">Hydrolase</keyword>
<evidence type="ECO:0000313" key="8">
    <source>
        <dbReference type="Proteomes" id="UP000286208"/>
    </source>
</evidence>
<evidence type="ECO:0000256" key="3">
    <source>
        <dbReference type="ARBA" id="ARBA00022806"/>
    </source>
</evidence>
<accession>A0A3S3AMF0</accession>
<dbReference type="InterPro" id="IPR014001">
    <property type="entry name" value="Helicase_ATP-bd"/>
</dbReference>
<evidence type="ECO:0000259" key="5">
    <source>
        <dbReference type="PROSITE" id="PS51192"/>
    </source>
</evidence>
<dbReference type="Gene3D" id="3.40.50.300">
    <property type="entry name" value="P-loop containing nucleotide triphosphate hydrolases"/>
    <property type="match status" value="1"/>
</dbReference>
<dbReference type="SMART" id="SM00487">
    <property type="entry name" value="DEXDc"/>
    <property type="match status" value="1"/>
</dbReference>
<dbReference type="Gene3D" id="3.40.50.10810">
    <property type="entry name" value="Tandem AAA-ATPase domain"/>
    <property type="match status" value="1"/>
</dbReference>
<keyword evidence="8" id="KW-1185">Reference proteome</keyword>
<dbReference type="PANTHER" id="PTHR45766">
    <property type="entry name" value="DNA ANNEALING HELICASE AND ENDONUCLEASE ZRANB3 FAMILY MEMBER"/>
    <property type="match status" value="1"/>
</dbReference>
<keyword evidence="1" id="KW-0547">Nucleotide-binding</keyword>
<dbReference type="InterPro" id="IPR057342">
    <property type="entry name" value="DEXDc_RapA"/>
</dbReference>
<evidence type="ECO:0000256" key="1">
    <source>
        <dbReference type="ARBA" id="ARBA00022741"/>
    </source>
</evidence>
<dbReference type="InterPro" id="IPR049730">
    <property type="entry name" value="SNF2/RAD54-like_C"/>
</dbReference>
<evidence type="ECO:0000256" key="2">
    <source>
        <dbReference type="ARBA" id="ARBA00022801"/>
    </source>
</evidence>
<dbReference type="InterPro" id="IPR001650">
    <property type="entry name" value="Helicase_C-like"/>
</dbReference>
<protein>
    <submittedName>
        <fullName evidence="7">DEAD/DEAH box helicase</fullName>
    </submittedName>
</protein>
<proteinExistence type="predicted"/>
<dbReference type="Pfam" id="PF00176">
    <property type="entry name" value="SNF2-rel_dom"/>
    <property type="match status" value="1"/>
</dbReference>
<gene>
    <name evidence="7" type="ORF">EGT67_17615</name>
</gene>
<dbReference type="Pfam" id="PF00271">
    <property type="entry name" value="Helicase_C"/>
    <property type="match status" value="1"/>
</dbReference>
<evidence type="ECO:0000259" key="6">
    <source>
        <dbReference type="PROSITE" id="PS51194"/>
    </source>
</evidence>
<comment type="caution">
    <text evidence="7">The sequence shown here is derived from an EMBL/GenBank/DDBJ whole genome shotgun (WGS) entry which is preliminary data.</text>
</comment>
<dbReference type="EMBL" id="RKLP01000009">
    <property type="protein sequence ID" value="RVW08224.1"/>
    <property type="molecule type" value="Genomic_DNA"/>
</dbReference>
<dbReference type="RefSeq" id="WP_127917386.1">
    <property type="nucleotide sequence ID" value="NZ_RKLP01000009.1"/>
</dbReference>
<dbReference type="PROSITE" id="PS51194">
    <property type="entry name" value="HELICASE_CTER"/>
    <property type="match status" value="1"/>
</dbReference>
<dbReference type="InterPro" id="IPR038718">
    <property type="entry name" value="SNF2-like_sf"/>
</dbReference>
<evidence type="ECO:0000313" key="7">
    <source>
        <dbReference type="EMBL" id="RVW08224.1"/>
    </source>
</evidence>
<feature type="domain" description="Helicase C-terminal" evidence="6">
    <location>
        <begin position="420"/>
        <end position="593"/>
    </location>
</feature>
<keyword evidence="4" id="KW-0067">ATP-binding</keyword>
<dbReference type="GO" id="GO:0004386">
    <property type="term" value="F:helicase activity"/>
    <property type="evidence" value="ECO:0007669"/>
    <property type="project" value="UniProtKB-KW"/>
</dbReference>
<dbReference type="GO" id="GO:0016787">
    <property type="term" value="F:hydrolase activity"/>
    <property type="evidence" value="ECO:0007669"/>
    <property type="project" value="UniProtKB-KW"/>
</dbReference>
<dbReference type="AlphaFoldDB" id="A0A3S3AMF0"/>
<dbReference type="InterPro" id="IPR027417">
    <property type="entry name" value="P-loop_NTPase"/>
</dbReference>
<dbReference type="OrthoDB" id="9814088at2"/>
<dbReference type="InterPro" id="IPR000330">
    <property type="entry name" value="SNF2_N"/>
</dbReference>
<keyword evidence="3 7" id="KW-0347">Helicase</keyword>
<dbReference type="PROSITE" id="PS51192">
    <property type="entry name" value="HELICASE_ATP_BIND_1"/>
    <property type="match status" value="1"/>
</dbReference>
<evidence type="ECO:0000256" key="4">
    <source>
        <dbReference type="ARBA" id="ARBA00022840"/>
    </source>
</evidence>
<feature type="domain" description="Helicase ATP-binding" evidence="5">
    <location>
        <begin position="116"/>
        <end position="286"/>
    </location>
</feature>
<dbReference type="CDD" id="cd18793">
    <property type="entry name" value="SF2_C_SNF"/>
    <property type="match status" value="1"/>
</dbReference>
<dbReference type="SMART" id="SM00490">
    <property type="entry name" value="HELICc"/>
    <property type="match status" value="1"/>
</dbReference>
<dbReference type="GO" id="GO:0005524">
    <property type="term" value="F:ATP binding"/>
    <property type="evidence" value="ECO:0007669"/>
    <property type="project" value="UniProtKB-KW"/>
</dbReference>